<dbReference type="EMBL" id="JAQQWK010000008">
    <property type="protein sequence ID" value="KAK8036286.1"/>
    <property type="molecule type" value="Genomic_DNA"/>
</dbReference>
<accession>A0ABR1SPM4</accession>
<dbReference type="Proteomes" id="UP001444661">
    <property type="component" value="Unassembled WGS sequence"/>
</dbReference>
<sequence>MKYQENASEYRPSAFTTTNTIRDFLSVRLDRAPEVIHTAYSASQVAAHRVYRAIQAGECSMALARGVNVIIGVNDSFDIAKARFLRDVE</sequence>
<evidence type="ECO:0000313" key="3">
    <source>
        <dbReference type="Proteomes" id="UP001444661"/>
    </source>
</evidence>
<keyword evidence="3" id="KW-1185">Reference proteome</keyword>
<dbReference type="Pfam" id="PF00109">
    <property type="entry name" value="ketoacyl-synt"/>
    <property type="match status" value="1"/>
</dbReference>
<dbReference type="InterPro" id="IPR014030">
    <property type="entry name" value="Ketoacyl_synth_N"/>
</dbReference>
<reference evidence="2 3" key="1">
    <citation type="submission" date="2023-01" db="EMBL/GenBank/DDBJ databases">
        <title>Analysis of 21 Apiospora genomes using comparative genomics revels a genus with tremendous synthesis potential of carbohydrate active enzymes and secondary metabolites.</title>
        <authorList>
            <person name="Sorensen T."/>
        </authorList>
    </citation>
    <scope>NUCLEOTIDE SEQUENCE [LARGE SCALE GENOMIC DNA]</scope>
    <source>
        <strain evidence="2 3">CBS 33761</strain>
    </source>
</reference>
<dbReference type="Gene3D" id="3.40.47.10">
    <property type="match status" value="1"/>
</dbReference>
<proteinExistence type="predicted"/>
<organism evidence="2 3">
    <name type="scientific">Apiospora rasikravindrae</name>
    <dbReference type="NCBI Taxonomy" id="990691"/>
    <lineage>
        <taxon>Eukaryota</taxon>
        <taxon>Fungi</taxon>
        <taxon>Dikarya</taxon>
        <taxon>Ascomycota</taxon>
        <taxon>Pezizomycotina</taxon>
        <taxon>Sordariomycetes</taxon>
        <taxon>Xylariomycetidae</taxon>
        <taxon>Amphisphaeriales</taxon>
        <taxon>Apiosporaceae</taxon>
        <taxon>Apiospora</taxon>
    </lineage>
</organism>
<dbReference type="SUPFAM" id="SSF53901">
    <property type="entry name" value="Thiolase-like"/>
    <property type="match status" value="1"/>
</dbReference>
<comment type="caution">
    <text evidence="2">The sequence shown here is derived from an EMBL/GenBank/DDBJ whole genome shotgun (WGS) entry which is preliminary data.</text>
</comment>
<gene>
    <name evidence="2" type="ORF">PG993_008900</name>
</gene>
<dbReference type="InterPro" id="IPR016039">
    <property type="entry name" value="Thiolase-like"/>
</dbReference>
<evidence type="ECO:0000313" key="2">
    <source>
        <dbReference type="EMBL" id="KAK8036286.1"/>
    </source>
</evidence>
<protein>
    <submittedName>
        <fullName evidence="2">BcPKS16- polyketide synthase</fullName>
    </submittedName>
</protein>
<name>A0ABR1SPM4_9PEZI</name>
<evidence type="ECO:0000259" key="1">
    <source>
        <dbReference type="Pfam" id="PF00109"/>
    </source>
</evidence>
<feature type="domain" description="Beta-ketoacyl synthase-like N-terminal" evidence="1">
    <location>
        <begin position="35"/>
        <end position="86"/>
    </location>
</feature>